<dbReference type="InterPro" id="IPR001959">
    <property type="entry name" value="Transposase"/>
</dbReference>
<dbReference type="KEGG" id="moc:BB934_27675"/>
<protein>
    <recommendedName>
        <fullName evidence="2">Probable transposase IS891/IS1136/IS1341 domain-containing protein</fullName>
    </recommendedName>
</protein>
<evidence type="ECO:0000256" key="1">
    <source>
        <dbReference type="SAM" id="MobiDB-lite"/>
    </source>
</evidence>
<keyword evidence="3" id="KW-0614">Plasmid</keyword>
<feature type="domain" description="Probable transposase IS891/IS1136/IS1341" evidence="2">
    <location>
        <begin position="92"/>
        <end position="140"/>
    </location>
</feature>
<dbReference type="AlphaFoldDB" id="A0A1B2EQ97"/>
<evidence type="ECO:0000313" key="3">
    <source>
        <dbReference type="EMBL" id="ANY82141.1"/>
    </source>
</evidence>
<accession>A0A1B2EQ97</accession>
<gene>
    <name evidence="3" type="ORF">BB934_27675</name>
</gene>
<organism evidence="3">
    <name type="scientific">Microvirga ossetica</name>
    <dbReference type="NCBI Taxonomy" id="1882682"/>
    <lineage>
        <taxon>Bacteria</taxon>
        <taxon>Pseudomonadati</taxon>
        <taxon>Pseudomonadota</taxon>
        <taxon>Alphaproteobacteria</taxon>
        <taxon>Hyphomicrobiales</taxon>
        <taxon>Methylobacteriaceae</taxon>
        <taxon>Microvirga</taxon>
    </lineage>
</organism>
<dbReference type="EMBL" id="CP016617">
    <property type="protein sequence ID" value="ANY82141.1"/>
    <property type="molecule type" value="Genomic_DNA"/>
</dbReference>
<feature type="compositionally biased region" description="Basic residues" evidence="1">
    <location>
        <begin position="120"/>
        <end position="136"/>
    </location>
</feature>
<sequence>MGRTRFPRFKRKYDEQASYPCSGNLAVRDQSVSLSKVAAPTQAVVHRPIGGDIKSITVIRTASGKYFASILNEDEVATPVPVAILSEDEVLRADAGLANLLTESRGRKTNNPRFLKRAQRNLRRNQKALSRKKKGSKNREGSVEDCQGA</sequence>
<reference evidence="3" key="1">
    <citation type="submission" date="2016-07" db="EMBL/GenBank/DDBJ databases">
        <title>Microvirga ossetica sp. nov. a new species of rhizobia isolated from root nodules of the legume species Vicia alpestris Steven originated from North Ossetia region in the Caucasus.</title>
        <authorList>
            <person name="Safronova V.I."/>
            <person name="Kuznetsova I.G."/>
            <person name="Sazanova A.L."/>
            <person name="Belimov A."/>
            <person name="Andronov E."/>
            <person name="Osledkin Y.S."/>
            <person name="Onishchuk O.P."/>
            <person name="Kurchak O.N."/>
            <person name="Shaposhnikov A.I."/>
            <person name="Willems A."/>
            <person name="Tikhonovich I.A."/>
        </authorList>
    </citation>
    <scope>NUCLEOTIDE SEQUENCE [LARGE SCALE GENOMIC DNA]</scope>
    <source>
        <strain evidence="3">V5/3M</strain>
        <plasmid evidence="3">unnamed1</plasmid>
    </source>
</reference>
<name>A0A1B2EQ97_9HYPH</name>
<evidence type="ECO:0000259" key="2">
    <source>
        <dbReference type="Pfam" id="PF01385"/>
    </source>
</evidence>
<feature type="region of interest" description="Disordered" evidence="1">
    <location>
        <begin position="120"/>
        <end position="149"/>
    </location>
</feature>
<proteinExistence type="predicted"/>
<dbReference type="Pfam" id="PF01385">
    <property type="entry name" value="OrfB_IS605"/>
    <property type="match status" value="1"/>
</dbReference>
<geneLocation type="plasmid" evidence="3">
    <name>unnamed1</name>
</geneLocation>